<dbReference type="InterPro" id="IPR015881">
    <property type="entry name" value="ARHD_Rieske_2Fe_2S"/>
</dbReference>
<dbReference type="Gene3D" id="2.102.10.10">
    <property type="entry name" value="Rieske [2Fe-2S] iron-sulphur domain"/>
    <property type="match status" value="1"/>
</dbReference>
<evidence type="ECO:0000256" key="5">
    <source>
        <dbReference type="ARBA" id="ARBA00023014"/>
    </source>
</evidence>
<dbReference type="SUPFAM" id="SSF50022">
    <property type="entry name" value="ISP domain"/>
    <property type="match status" value="1"/>
</dbReference>
<dbReference type="GO" id="GO:0016491">
    <property type="term" value="F:oxidoreductase activity"/>
    <property type="evidence" value="ECO:0007669"/>
    <property type="project" value="UniProtKB-KW"/>
</dbReference>
<dbReference type="SUPFAM" id="SSF55961">
    <property type="entry name" value="Bet v1-like"/>
    <property type="match status" value="1"/>
</dbReference>
<name>A0A2W5PTW1_RHOSU</name>
<accession>A0A2W5PTW1</accession>
<dbReference type="GO" id="GO:0005506">
    <property type="term" value="F:iron ion binding"/>
    <property type="evidence" value="ECO:0007669"/>
    <property type="project" value="InterPro"/>
</dbReference>
<protein>
    <recommendedName>
        <fullName evidence="6">Rieske domain-containing protein</fullName>
    </recommendedName>
</protein>
<evidence type="ECO:0000313" key="7">
    <source>
        <dbReference type="EMBL" id="PZQ48197.1"/>
    </source>
</evidence>
<keyword evidence="3" id="KW-0560">Oxidoreductase</keyword>
<dbReference type="Gene3D" id="3.90.380.10">
    <property type="entry name" value="Naphthalene 1,2-dioxygenase Alpha Subunit, Chain A, domain 1"/>
    <property type="match status" value="1"/>
</dbReference>
<reference evidence="7 8" key="1">
    <citation type="submission" date="2017-08" db="EMBL/GenBank/DDBJ databases">
        <title>Infants hospitalized years apart are colonized by the same room-sourced microbial strains.</title>
        <authorList>
            <person name="Brooks B."/>
            <person name="Olm M.R."/>
            <person name="Firek B.A."/>
            <person name="Baker R."/>
            <person name="Thomas B.C."/>
            <person name="Morowitz M.J."/>
            <person name="Banfield J.F."/>
        </authorList>
    </citation>
    <scope>NUCLEOTIDE SEQUENCE [LARGE SCALE GENOMIC DNA]</scope>
    <source>
        <strain evidence="7">S2_005_002_R2_34</strain>
    </source>
</reference>
<dbReference type="Pfam" id="PF00355">
    <property type="entry name" value="Rieske"/>
    <property type="match status" value="1"/>
</dbReference>
<feature type="domain" description="Rieske" evidence="6">
    <location>
        <begin position="9"/>
        <end position="113"/>
    </location>
</feature>
<sequence>MLEPLRRFWNPIARSEEATTTPLRRFMLGEQLVLWRGESGVVAVMKDLCIHRGAALSRGGVEGDGIVCPYHGWRYGADGTCTRIPSLPEGASLPRKARAIAYPVREAYGFVWVALDPDPAPFPDYLAGVAADPGFRMTYVASWDWKTSAGRVLENAMDFSHFNFVHQGYTELSDGPVIKPYEVARSGDGFTYAYDDGHLLRDYTVEFPFIVHDRKSVVNPEGGRTWSDAAGRSASGDVTLLSFLAAPLDETTTRIHVMVSRNHSLDRPDSDFTGGFDTIMEQDREIVESQRPEQIPTDLRDELHIRLPDAPAILYRRMLRELDLPASYMP</sequence>
<evidence type="ECO:0000256" key="2">
    <source>
        <dbReference type="ARBA" id="ARBA00022723"/>
    </source>
</evidence>
<dbReference type="PROSITE" id="PS00570">
    <property type="entry name" value="RING_HYDROXYL_ALPHA"/>
    <property type="match status" value="1"/>
</dbReference>
<evidence type="ECO:0000256" key="4">
    <source>
        <dbReference type="ARBA" id="ARBA00023004"/>
    </source>
</evidence>
<dbReference type="Proteomes" id="UP000249185">
    <property type="component" value="Unassembled WGS sequence"/>
</dbReference>
<evidence type="ECO:0000313" key="8">
    <source>
        <dbReference type="Proteomes" id="UP000249185"/>
    </source>
</evidence>
<dbReference type="GO" id="GO:0051537">
    <property type="term" value="F:2 iron, 2 sulfur cluster binding"/>
    <property type="evidence" value="ECO:0007669"/>
    <property type="project" value="UniProtKB-KW"/>
</dbReference>
<evidence type="ECO:0000259" key="6">
    <source>
        <dbReference type="PROSITE" id="PS51296"/>
    </source>
</evidence>
<dbReference type="InterPro" id="IPR036922">
    <property type="entry name" value="Rieske_2Fe-2S_sf"/>
</dbReference>
<dbReference type="PANTHER" id="PTHR21266:SF60">
    <property type="entry name" value="3-KETOSTEROID-9-ALPHA-MONOOXYGENASE, OXYGENASE COMPONENT"/>
    <property type="match status" value="1"/>
</dbReference>
<dbReference type="PROSITE" id="PS51296">
    <property type="entry name" value="RIESKE"/>
    <property type="match status" value="1"/>
</dbReference>
<gene>
    <name evidence="7" type="ORF">DI556_15365</name>
</gene>
<keyword evidence="4" id="KW-0408">Iron</keyword>
<dbReference type="PANTHER" id="PTHR21266">
    <property type="entry name" value="IRON-SULFUR DOMAIN CONTAINING PROTEIN"/>
    <property type="match status" value="1"/>
</dbReference>
<keyword evidence="2" id="KW-0479">Metal-binding</keyword>
<dbReference type="EMBL" id="QFPW01000013">
    <property type="protein sequence ID" value="PZQ48197.1"/>
    <property type="molecule type" value="Genomic_DNA"/>
</dbReference>
<comment type="caution">
    <text evidence="7">The sequence shown here is derived from an EMBL/GenBank/DDBJ whole genome shotgun (WGS) entry which is preliminary data.</text>
</comment>
<dbReference type="InterPro" id="IPR017941">
    <property type="entry name" value="Rieske_2Fe-2S"/>
</dbReference>
<dbReference type="InterPro" id="IPR044043">
    <property type="entry name" value="VanA_C_cat"/>
</dbReference>
<evidence type="ECO:0000256" key="3">
    <source>
        <dbReference type="ARBA" id="ARBA00023002"/>
    </source>
</evidence>
<dbReference type="Pfam" id="PF19112">
    <property type="entry name" value="VanA_C"/>
    <property type="match status" value="1"/>
</dbReference>
<keyword evidence="5" id="KW-0411">Iron-sulfur</keyword>
<organism evidence="7 8">
    <name type="scientific">Rhodovulum sulfidophilum</name>
    <name type="common">Rhodobacter sulfidophilus</name>
    <dbReference type="NCBI Taxonomy" id="35806"/>
    <lineage>
        <taxon>Bacteria</taxon>
        <taxon>Pseudomonadati</taxon>
        <taxon>Pseudomonadota</taxon>
        <taxon>Alphaproteobacteria</taxon>
        <taxon>Rhodobacterales</taxon>
        <taxon>Paracoccaceae</taxon>
        <taxon>Rhodovulum</taxon>
    </lineage>
</organism>
<dbReference type="AlphaFoldDB" id="A0A2W5PTW1"/>
<proteinExistence type="predicted"/>
<keyword evidence="1" id="KW-0001">2Fe-2S</keyword>
<dbReference type="InterPro" id="IPR050584">
    <property type="entry name" value="Cholesterol_7-desaturase"/>
</dbReference>
<evidence type="ECO:0000256" key="1">
    <source>
        <dbReference type="ARBA" id="ARBA00022714"/>
    </source>
</evidence>